<sequence length="1064" mass="115304">MTSLIHLVYVLVFSLVHVKTQTEFPEEPATEIEYQPIEGSLSNESTMQEVFARPLPPEELNMQILTSENETAARIPPPPPLPVSETPLECHKALDLGFLMDSSYTISPSLWEEQKSIVMNLLDKMNVSPSGTHLSVMSFSTDVEFPIPFNGYKDIDDLKRKVTQLSYHTGWSRTDLGLTAVKERMFDKRFGARDVGLVPRALLLFTNDKTDGSSDQNVNWTQVVSEAADEVKHAQIKIFCVKIGEAVLQDKASIASDTSLVFSQLNIDGMLKALNDLSAEACSNGDLPAVNYPSSPSAEQVVQYPVAAAVPAGACQIPQCTYPSICITAMIYQTCVAPTSSKSSSDTCASPGSCLTTQTITATDTATTTATKTQTDVVTSTKHKNVTSTVVETSTAMATSTAVVTATTMSTNIATSTEVATSTQVNTSTSTLTTTSTGVTTSTLVTTLTRTTTKTEVVTSTSQKNTTSTAVKTSHTVATSTAVVTATTTSTDTATSTQIKTATSTLTTTSTGVATSTLFATATHTNTFNTTQFATETSTKTINTTATHNTTVTHNATSFITATATSSAIATSTAVLKATSTAKITETLTTTSTAIQTKTLTNTLNHTLTRTQTLTTTSTSVVTSCSANCSKIAPPNLKLAPSALTASTTPSSNANCINIIYERVGCFTDKQVNDSNLALPEMLVNQTNTIIWDKWNEWLSQFLCRCAEEVSKTKYEIFGIHNYAPKTYNKYGPSKRCIRSDFKQCEISGAKECAGEQSSNYVYRIVKPQASQEGFMQPPGTAAKQVETTAALYGNCAVDFKKEGCFNNLRNSRRLRELMFTDLDQNAVKYSGFPVDWGKFDAYLNDVACRCAQVSKAKGFTYFGIADFGECWSGKGAGKTIDREDSSRFCITKEFAQCDENDQNICSGNKTTTFVYSIPENYEPQQETTCFTQFENVGCYADKQLSPRPIPDLIFSDLDKESPKYSGNEARLGELDAYLSDVLCRCAEQTQELGYIFFGVQNHGECYSGPDSRITYNKDGPSDQCITRDFKQCHAGSHDKKENPKDCVGAQGANYVYRISDTAN</sequence>
<evidence type="ECO:0000313" key="4">
    <source>
        <dbReference type="Proteomes" id="UP001249851"/>
    </source>
</evidence>
<keyword evidence="4" id="KW-1185">Reference proteome</keyword>
<dbReference type="InterPro" id="IPR036465">
    <property type="entry name" value="vWFA_dom_sf"/>
</dbReference>
<dbReference type="PANTHER" id="PTHR24020">
    <property type="entry name" value="COLLAGEN ALPHA"/>
    <property type="match status" value="1"/>
</dbReference>
<dbReference type="PROSITE" id="PS50234">
    <property type="entry name" value="VWFA"/>
    <property type="match status" value="1"/>
</dbReference>
<proteinExistence type="predicted"/>
<dbReference type="Pfam" id="PF00092">
    <property type="entry name" value="VWA"/>
    <property type="match status" value="1"/>
</dbReference>
<dbReference type="PANTHER" id="PTHR24020:SF20">
    <property type="entry name" value="PH DOMAIN-CONTAINING PROTEIN"/>
    <property type="match status" value="1"/>
</dbReference>
<gene>
    <name evidence="3" type="ORF">P5673_011575</name>
</gene>
<reference evidence="3" key="2">
    <citation type="journal article" date="2023" name="Science">
        <title>Genomic signatures of disease resistance in endangered staghorn corals.</title>
        <authorList>
            <person name="Vollmer S.V."/>
            <person name="Selwyn J.D."/>
            <person name="Despard B.A."/>
            <person name="Roesel C.L."/>
        </authorList>
    </citation>
    <scope>NUCLEOTIDE SEQUENCE</scope>
    <source>
        <strain evidence="3">K2</strain>
    </source>
</reference>
<name>A0AAD9QPS0_ACRCE</name>
<reference evidence="3" key="1">
    <citation type="journal article" date="2023" name="G3 (Bethesda)">
        <title>Whole genome assembly and annotation of the endangered Caribbean coral Acropora cervicornis.</title>
        <authorList>
            <person name="Selwyn J.D."/>
            <person name="Vollmer S.V."/>
        </authorList>
    </citation>
    <scope>NUCLEOTIDE SEQUENCE</scope>
    <source>
        <strain evidence="3">K2</strain>
    </source>
</reference>
<comment type="caution">
    <text evidence="3">The sequence shown here is derived from an EMBL/GenBank/DDBJ whole genome shotgun (WGS) entry which is preliminary data.</text>
</comment>
<protein>
    <recommendedName>
        <fullName evidence="2">VWFA domain-containing protein</fullName>
    </recommendedName>
</protein>
<evidence type="ECO:0000313" key="3">
    <source>
        <dbReference type="EMBL" id="KAK2564876.1"/>
    </source>
</evidence>
<keyword evidence="1" id="KW-0732">Signal</keyword>
<organism evidence="3 4">
    <name type="scientific">Acropora cervicornis</name>
    <name type="common">Staghorn coral</name>
    <dbReference type="NCBI Taxonomy" id="6130"/>
    <lineage>
        <taxon>Eukaryota</taxon>
        <taxon>Metazoa</taxon>
        <taxon>Cnidaria</taxon>
        <taxon>Anthozoa</taxon>
        <taxon>Hexacorallia</taxon>
        <taxon>Scleractinia</taxon>
        <taxon>Astrocoeniina</taxon>
        <taxon>Acroporidae</taxon>
        <taxon>Acropora</taxon>
    </lineage>
</organism>
<feature type="chain" id="PRO_5042240633" description="VWFA domain-containing protein" evidence="1">
    <location>
        <begin position="21"/>
        <end position="1064"/>
    </location>
</feature>
<dbReference type="InterPro" id="IPR050525">
    <property type="entry name" value="ECM_Assembly_Org"/>
</dbReference>
<feature type="signal peptide" evidence="1">
    <location>
        <begin position="1"/>
        <end position="20"/>
    </location>
</feature>
<dbReference type="Proteomes" id="UP001249851">
    <property type="component" value="Unassembled WGS sequence"/>
</dbReference>
<dbReference type="InterPro" id="IPR002035">
    <property type="entry name" value="VWF_A"/>
</dbReference>
<dbReference type="SMART" id="SM00327">
    <property type="entry name" value="VWA"/>
    <property type="match status" value="1"/>
</dbReference>
<dbReference type="CDD" id="cd01450">
    <property type="entry name" value="vWFA_subfamily_ECM"/>
    <property type="match status" value="1"/>
</dbReference>
<dbReference type="AlphaFoldDB" id="A0AAD9QPS0"/>
<dbReference type="Gene3D" id="3.40.50.410">
    <property type="entry name" value="von Willebrand factor, type A domain"/>
    <property type="match status" value="1"/>
</dbReference>
<dbReference type="EMBL" id="JARQWQ010000021">
    <property type="protein sequence ID" value="KAK2564876.1"/>
    <property type="molecule type" value="Genomic_DNA"/>
</dbReference>
<evidence type="ECO:0000256" key="1">
    <source>
        <dbReference type="SAM" id="SignalP"/>
    </source>
</evidence>
<dbReference type="SUPFAM" id="SSF53300">
    <property type="entry name" value="vWA-like"/>
    <property type="match status" value="1"/>
</dbReference>
<accession>A0AAD9QPS0</accession>
<feature type="domain" description="VWFA" evidence="2">
    <location>
        <begin position="95"/>
        <end position="277"/>
    </location>
</feature>
<evidence type="ECO:0000259" key="2">
    <source>
        <dbReference type="PROSITE" id="PS50234"/>
    </source>
</evidence>